<evidence type="ECO:0000313" key="2">
    <source>
        <dbReference type="Proteomes" id="UP000800041"/>
    </source>
</evidence>
<organism evidence="1 2">
    <name type="scientific">Aulographum hederae CBS 113979</name>
    <dbReference type="NCBI Taxonomy" id="1176131"/>
    <lineage>
        <taxon>Eukaryota</taxon>
        <taxon>Fungi</taxon>
        <taxon>Dikarya</taxon>
        <taxon>Ascomycota</taxon>
        <taxon>Pezizomycotina</taxon>
        <taxon>Dothideomycetes</taxon>
        <taxon>Pleosporomycetidae</taxon>
        <taxon>Aulographales</taxon>
        <taxon>Aulographaceae</taxon>
    </lineage>
</organism>
<protein>
    <submittedName>
        <fullName evidence="1">Uncharacterized protein</fullName>
    </submittedName>
</protein>
<name>A0A6G1H618_9PEZI</name>
<proteinExistence type="predicted"/>
<dbReference type="Proteomes" id="UP000800041">
    <property type="component" value="Unassembled WGS sequence"/>
</dbReference>
<gene>
    <name evidence="1" type="ORF">K402DRAFT_25457</name>
</gene>
<keyword evidence="2" id="KW-1185">Reference proteome</keyword>
<dbReference type="EMBL" id="ML977148">
    <property type="protein sequence ID" value="KAF1988514.1"/>
    <property type="molecule type" value="Genomic_DNA"/>
</dbReference>
<dbReference type="AlphaFoldDB" id="A0A6G1H618"/>
<evidence type="ECO:0000313" key="1">
    <source>
        <dbReference type="EMBL" id="KAF1988514.1"/>
    </source>
</evidence>
<reference evidence="1" key="1">
    <citation type="journal article" date="2020" name="Stud. Mycol.">
        <title>101 Dothideomycetes genomes: a test case for predicting lifestyles and emergence of pathogens.</title>
        <authorList>
            <person name="Haridas S."/>
            <person name="Albert R."/>
            <person name="Binder M."/>
            <person name="Bloem J."/>
            <person name="Labutti K."/>
            <person name="Salamov A."/>
            <person name="Andreopoulos B."/>
            <person name="Baker S."/>
            <person name="Barry K."/>
            <person name="Bills G."/>
            <person name="Bluhm B."/>
            <person name="Cannon C."/>
            <person name="Castanera R."/>
            <person name="Culley D."/>
            <person name="Daum C."/>
            <person name="Ezra D."/>
            <person name="Gonzalez J."/>
            <person name="Henrissat B."/>
            <person name="Kuo A."/>
            <person name="Liang C."/>
            <person name="Lipzen A."/>
            <person name="Lutzoni F."/>
            <person name="Magnuson J."/>
            <person name="Mondo S."/>
            <person name="Nolan M."/>
            <person name="Ohm R."/>
            <person name="Pangilinan J."/>
            <person name="Park H.-J."/>
            <person name="Ramirez L."/>
            <person name="Alfaro M."/>
            <person name="Sun H."/>
            <person name="Tritt A."/>
            <person name="Yoshinaga Y."/>
            <person name="Zwiers L.-H."/>
            <person name="Turgeon B."/>
            <person name="Goodwin S."/>
            <person name="Spatafora J."/>
            <person name="Crous P."/>
            <person name="Grigoriev I."/>
        </authorList>
    </citation>
    <scope>NUCLEOTIDE SEQUENCE</scope>
    <source>
        <strain evidence="1">CBS 113979</strain>
    </source>
</reference>
<sequence>MGLPLKRITNAMADHDENTPKQHSEWRLYQANGRADTTYGRYFKKGSCNPGVSRKGVDKASVVSSLPFTYLYLPLDQRSYCTQQLCLVVLESIGTADISRTFASCSRVSASSDQSSVVFRHTETRVVEMKSANGHLKCVAPLSAFYREYGTCQVPLRVAVLREGSLDRVHSSRGAIRRLENWQTDFCETQGFKSMTNQIGNLLGHSAQPIQ</sequence>
<accession>A0A6G1H618</accession>